<evidence type="ECO:0000313" key="2">
    <source>
        <dbReference type="EMBL" id="TMQ55359.1"/>
    </source>
</evidence>
<accession>A0A538S757</accession>
<dbReference type="AlphaFoldDB" id="A0A538S757"/>
<reference evidence="3 4" key="1">
    <citation type="journal article" date="2019" name="Nat. Microbiol.">
        <title>Mediterranean grassland soil C-N compound turnover is dependent on rainfall and depth, and is mediated by genomically divergent microorganisms.</title>
        <authorList>
            <person name="Diamond S."/>
            <person name="Andeer P.F."/>
            <person name="Li Z."/>
            <person name="Crits-Christoph A."/>
            <person name="Burstein D."/>
            <person name="Anantharaman K."/>
            <person name="Lane K.R."/>
            <person name="Thomas B.C."/>
            <person name="Pan C."/>
            <person name="Northen T.R."/>
            <person name="Banfield J.F."/>
        </authorList>
    </citation>
    <scope>NUCLEOTIDE SEQUENCE [LARGE SCALE GENOMIC DNA]</scope>
    <source>
        <strain evidence="1">WS_1</strain>
        <strain evidence="2">WS_5</strain>
    </source>
</reference>
<dbReference type="EMBL" id="VBOV01000263">
    <property type="protein sequence ID" value="TMQ55359.1"/>
    <property type="molecule type" value="Genomic_DNA"/>
</dbReference>
<evidence type="ECO:0000313" key="4">
    <source>
        <dbReference type="Proteomes" id="UP000320913"/>
    </source>
</evidence>
<dbReference type="Proteomes" id="UP000320913">
    <property type="component" value="Unassembled WGS sequence"/>
</dbReference>
<dbReference type="Proteomes" id="UP000316292">
    <property type="component" value="Unassembled WGS sequence"/>
</dbReference>
<comment type="caution">
    <text evidence="1">The sequence shown here is derived from an EMBL/GenBank/DDBJ whole genome shotgun (WGS) entry which is preliminary data.</text>
</comment>
<gene>
    <name evidence="1" type="ORF">E6K71_10630</name>
    <name evidence="2" type="ORF">E6K75_09530</name>
</gene>
<evidence type="ECO:0000313" key="3">
    <source>
        <dbReference type="Proteomes" id="UP000316292"/>
    </source>
</evidence>
<dbReference type="EMBL" id="VBOR01000122">
    <property type="protein sequence ID" value="TMQ47205.1"/>
    <property type="molecule type" value="Genomic_DNA"/>
</dbReference>
<organism evidence="1 3">
    <name type="scientific">Eiseniibacteriota bacterium</name>
    <dbReference type="NCBI Taxonomy" id="2212470"/>
    <lineage>
        <taxon>Bacteria</taxon>
        <taxon>Candidatus Eiseniibacteriota</taxon>
    </lineage>
</organism>
<sequence>MDQDFWYRCVKCGYMYTPQQFQALVQLRAAQTGEKEADLIVAPERVPCRNRGCVGHLTRTDSEYKEAR</sequence>
<protein>
    <submittedName>
        <fullName evidence="1">Uncharacterized protein</fullName>
    </submittedName>
</protein>
<name>A0A538S757_UNCEI</name>
<proteinExistence type="predicted"/>
<evidence type="ECO:0000313" key="1">
    <source>
        <dbReference type="EMBL" id="TMQ47205.1"/>
    </source>
</evidence>